<comment type="caution">
    <text evidence="2">The sequence shown here is derived from an EMBL/GenBank/DDBJ whole genome shotgun (WGS) entry which is preliminary data.</text>
</comment>
<dbReference type="AlphaFoldDB" id="A0AAV9Z4Z5"/>
<evidence type="ECO:0000256" key="1">
    <source>
        <dbReference type="SAM" id="MobiDB-lite"/>
    </source>
</evidence>
<feature type="non-terminal residue" evidence="2">
    <location>
        <position position="1"/>
    </location>
</feature>
<reference evidence="2 3" key="1">
    <citation type="journal article" date="2024" name="J Genomics">
        <title>Draft genome sequencing and assembly of Favolaschia claudopus CIRM-BRFM 2984 isolated from oak limbs.</title>
        <authorList>
            <person name="Navarro D."/>
            <person name="Drula E."/>
            <person name="Chaduli D."/>
            <person name="Cazenave R."/>
            <person name="Ahrendt S."/>
            <person name="Wang J."/>
            <person name="Lipzen A."/>
            <person name="Daum C."/>
            <person name="Barry K."/>
            <person name="Grigoriev I.V."/>
            <person name="Favel A."/>
            <person name="Rosso M.N."/>
            <person name="Martin F."/>
        </authorList>
    </citation>
    <scope>NUCLEOTIDE SEQUENCE [LARGE SCALE GENOMIC DNA]</scope>
    <source>
        <strain evidence="2 3">CIRM-BRFM 2984</strain>
    </source>
</reference>
<dbReference type="EMBL" id="JAWWNJ010000211">
    <property type="protein sequence ID" value="KAK6971476.1"/>
    <property type="molecule type" value="Genomic_DNA"/>
</dbReference>
<evidence type="ECO:0000313" key="2">
    <source>
        <dbReference type="EMBL" id="KAK6971476.1"/>
    </source>
</evidence>
<sequence length="495" mass="56517">LDGLKELLPYVEHYKIQYDAASHGVKIHYGESREYWKTTKDLIGRTKGNRVPETSKSAHDDHRPPDTAKALVRSTPATPAKGARTGVITPLSFEGGYKWDRNSCWLDASLTAIFPAASQDYANIIEPFFGIVPNQHPLQDLRQHIHTRLNTDLRDFKEGGYTILVLQRNALREKLVGLEGYPVTSISAFQSDWIRFITRPPDRRQPPPVNLERAICYFGSCSVVFKSCDGTDHDHFQLERIKWRKPFVVSPELCRWYRGSLRDWFFDLMKPDKAERMSACWQALDGNRFCSGEAIQYEVFLNIPNALVIEFDGVEDGDPWDIPKTLYPCRGDSAASGRGVKYSVVSHVYFQRSRSHYMTRYLSSEKRVFDHDGEKHDGHAVRRDGALKGLLHGVSNRLRDLPAGFVLRAVVYHLEGGEEAGKYFRNSQTERAEKKLFLRFKTRSSSHTGIPTSCDLNRSDVEVVPNGDRWWLVDGKSSSTDYRATTSRSPKKRAR</sequence>
<protein>
    <submittedName>
        <fullName evidence="2">Uncharacterized protein</fullName>
    </submittedName>
</protein>
<accession>A0AAV9Z4Z5</accession>
<feature type="compositionally biased region" description="Basic and acidic residues" evidence="1">
    <location>
        <begin position="56"/>
        <end position="66"/>
    </location>
</feature>
<organism evidence="2 3">
    <name type="scientific">Favolaschia claudopus</name>
    <dbReference type="NCBI Taxonomy" id="2862362"/>
    <lineage>
        <taxon>Eukaryota</taxon>
        <taxon>Fungi</taxon>
        <taxon>Dikarya</taxon>
        <taxon>Basidiomycota</taxon>
        <taxon>Agaricomycotina</taxon>
        <taxon>Agaricomycetes</taxon>
        <taxon>Agaricomycetidae</taxon>
        <taxon>Agaricales</taxon>
        <taxon>Marasmiineae</taxon>
        <taxon>Mycenaceae</taxon>
        <taxon>Favolaschia</taxon>
    </lineage>
</organism>
<proteinExistence type="predicted"/>
<dbReference type="Proteomes" id="UP001362999">
    <property type="component" value="Unassembled WGS sequence"/>
</dbReference>
<name>A0AAV9Z4Z5_9AGAR</name>
<keyword evidence="3" id="KW-1185">Reference proteome</keyword>
<feature type="non-terminal residue" evidence="2">
    <location>
        <position position="495"/>
    </location>
</feature>
<feature type="region of interest" description="Disordered" evidence="1">
    <location>
        <begin position="46"/>
        <end position="67"/>
    </location>
</feature>
<evidence type="ECO:0000313" key="3">
    <source>
        <dbReference type="Proteomes" id="UP001362999"/>
    </source>
</evidence>
<gene>
    <name evidence="2" type="ORF">R3P38DRAFT_3497294</name>
</gene>